<evidence type="ECO:0000256" key="6">
    <source>
        <dbReference type="ARBA" id="ARBA00022927"/>
    </source>
</evidence>
<dbReference type="SMART" id="SM01323">
    <property type="entry name" value="YajC"/>
    <property type="match status" value="1"/>
</dbReference>
<comment type="similarity">
    <text evidence="2">Belongs to the YajC family.</text>
</comment>
<dbReference type="PANTHER" id="PTHR33909">
    <property type="entry name" value="SEC TRANSLOCON ACCESSORY COMPLEX SUBUNIT YAJC"/>
    <property type="match status" value="1"/>
</dbReference>
<reference evidence="13" key="1">
    <citation type="submission" date="2018-02" db="EMBL/GenBank/DDBJ databases">
        <authorList>
            <person name="Hornung B."/>
        </authorList>
    </citation>
    <scope>NUCLEOTIDE SEQUENCE [LARGE SCALE GENOMIC DNA]</scope>
</reference>
<evidence type="ECO:0000256" key="4">
    <source>
        <dbReference type="ARBA" id="ARBA00022475"/>
    </source>
</evidence>
<keyword evidence="3" id="KW-0813">Transport</keyword>
<keyword evidence="7 11" id="KW-1133">Transmembrane helix</keyword>
<dbReference type="PANTHER" id="PTHR33909:SF1">
    <property type="entry name" value="SEC TRANSLOCON ACCESSORY COMPLEX SUBUNIT YAJC"/>
    <property type="match status" value="1"/>
</dbReference>
<evidence type="ECO:0000256" key="10">
    <source>
        <dbReference type="SAM" id="MobiDB-lite"/>
    </source>
</evidence>
<dbReference type="PRINTS" id="PR01853">
    <property type="entry name" value="YAJCTRNLCASE"/>
</dbReference>
<feature type="compositionally biased region" description="Acidic residues" evidence="10">
    <location>
        <begin position="87"/>
        <end position="109"/>
    </location>
</feature>
<dbReference type="AlphaFoldDB" id="A0A375HXR4"/>
<evidence type="ECO:0000256" key="7">
    <source>
        <dbReference type="ARBA" id="ARBA00022989"/>
    </source>
</evidence>
<dbReference type="Pfam" id="PF02699">
    <property type="entry name" value="YajC"/>
    <property type="match status" value="1"/>
</dbReference>
<dbReference type="GO" id="GO:0005886">
    <property type="term" value="C:plasma membrane"/>
    <property type="evidence" value="ECO:0007669"/>
    <property type="project" value="UniProtKB-SubCell"/>
</dbReference>
<dbReference type="RefSeq" id="WP_119714364.1">
    <property type="nucleotide sequence ID" value="NZ_OMOH01000001.1"/>
</dbReference>
<evidence type="ECO:0000256" key="1">
    <source>
        <dbReference type="ARBA" id="ARBA00004162"/>
    </source>
</evidence>
<sequence>MSSSYLIIMIVVMFALMYFMVMRPQRKQMEKQREMLNQMGEGTRVMLTSGLFGTVRATGDNQAVIELAPGVDITVLKQAISRVVKPEDEEFEFADDIAEDQEPSADEAPSDPSAEPASGEGQPAQAGEADDVEPIGTEQDRSGDAQDAVDDGTTTEAADGAAVAGDDDKN</sequence>
<dbReference type="InterPro" id="IPR003849">
    <property type="entry name" value="Preprotein_translocase_YajC"/>
</dbReference>
<keyword evidence="5 11" id="KW-0812">Transmembrane</keyword>
<keyword evidence="6" id="KW-0653">Protein transport</keyword>
<feature type="transmembrane region" description="Helical" evidence="11">
    <location>
        <begin position="6"/>
        <end position="23"/>
    </location>
</feature>
<protein>
    <submittedName>
        <fullName evidence="12">YajC: preprotein translocase, YajC subunit</fullName>
    </submittedName>
</protein>
<evidence type="ECO:0000313" key="13">
    <source>
        <dbReference type="Proteomes" id="UP000265962"/>
    </source>
</evidence>
<keyword evidence="9 11" id="KW-0472">Membrane</keyword>
<dbReference type="EMBL" id="OMOH01000001">
    <property type="protein sequence ID" value="SPF67057.1"/>
    <property type="molecule type" value="Genomic_DNA"/>
</dbReference>
<evidence type="ECO:0000256" key="3">
    <source>
        <dbReference type="ARBA" id="ARBA00022448"/>
    </source>
</evidence>
<dbReference type="OrthoDB" id="3711957at2"/>
<evidence type="ECO:0000256" key="5">
    <source>
        <dbReference type="ARBA" id="ARBA00022692"/>
    </source>
</evidence>
<comment type="subcellular location">
    <subcellularLocation>
        <location evidence="1">Cell membrane</location>
        <topology evidence="1">Single-pass membrane protein</topology>
    </subcellularLocation>
</comment>
<gene>
    <name evidence="12" type="ORF">PROPJV5_0066</name>
</gene>
<name>A0A375HXR4_9ACTN</name>
<evidence type="ECO:0000256" key="11">
    <source>
        <dbReference type="SAM" id="Phobius"/>
    </source>
</evidence>
<keyword evidence="13" id="KW-1185">Reference proteome</keyword>
<keyword evidence="8" id="KW-0811">Translocation</keyword>
<dbReference type="Proteomes" id="UP000265962">
    <property type="component" value="Unassembled WGS sequence"/>
</dbReference>
<evidence type="ECO:0000313" key="12">
    <source>
        <dbReference type="EMBL" id="SPF67057.1"/>
    </source>
</evidence>
<feature type="compositionally biased region" description="Low complexity" evidence="10">
    <location>
        <begin position="151"/>
        <end position="164"/>
    </location>
</feature>
<keyword evidence="4" id="KW-1003">Cell membrane</keyword>
<proteinExistence type="inferred from homology"/>
<feature type="region of interest" description="Disordered" evidence="10">
    <location>
        <begin position="87"/>
        <end position="170"/>
    </location>
</feature>
<accession>A0A375HXR4</accession>
<evidence type="ECO:0000256" key="2">
    <source>
        <dbReference type="ARBA" id="ARBA00006742"/>
    </source>
</evidence>
<organism evidence="12 13">
    <name type="scientific">Propionibacterium ruminifibrarum</name>
    <dbReference type="NCBI Taxonomy" id="1962131"/>
    <lineage>
        <taxon>Bacteria</taxon>
        <taxon>Bacillati</taxon>
        <taxon>Actinomycetota</taxon>
        <taxon>Actinomycetes</taxon>
        <taxon>Propionibacteriales</taxon>
        <taxon>Propionibacteriaceae</taxon>
        <taxon>Propionibacterium</taxon>
    </lineage>
</organism>
<evidence type="ECO:0000256" key="8">
    <source>
        <dbReference type="ARBA" id="ARBA00023010"/>
    </source>
</evidence>
<dbReference type="GO" id="GO:0015031">
    <property type="term" value="P:protein transport"/>
    <property type="evidence" value="ECO:0007669"/>
    <property type="project" value="UniProtKB-KW"/>
</dbReference>
<dbReference type="NCBIfam" id="TIGR00739">
    <property type="entry name" value="yajC"/>
    <property type="match status" value="1"/>
</dbReference>
<evidence type="ECO:0000256" key="9">
    <source>
        <dbReference type="ARBA" id="ARBA00023136"/>
    </source>
</evidence>